<dbReference type="EMBL" id="KB632333">
    <property type="protein sequence ID" value="ERL92733.1"/>
    <property type="molecule type" value="Genomic_DNA"/>
</dbReference>
<evidence type="ECO:0000313" key="2">
    <source>
        <dbReference type="EMBL" id="ERL92733.1"/>
    </source>
</evidence>
<gene>
    <name evidence="2" type="ORF">D910_10043</name>
    <name evidence="1" type="ORF">YQE_00075</name>
</gene>
<reference evidence="1 3" key="1">
    <citation type="journal article" date="2013" name="Genome Biol.">
        <title>Draft genome of the mountain pine beetle, Dendroctonus ponderosae Hopkins, a major forest pest.</title>
        <authorList>
            <person name="Keeling C.I."/>
            <person name="Yuen M.M."/>
            <person name="Liao N.Y."/>
            <person name="Docking T.R."/>
            <person name="Chan S.K."/>
            <person name="Taylor G.A."/>
            <person name="Palmquist D.L."/>
            <person name="Jackman S.D."/>
            <person name="Nguyen A."/>
            <person name="Li M."/>
            <person name="Henderson H."/>
            <person name="Janes J.K."/>
            <person name="Zhao Y."/>
            <person name="Pandoh P."/>
            <person name="Moore R."/>
            <person name="Sperling F.A."/>
            <person name="Huber D.P."/>
            <person name="Birol I."/>
            <person name="Jones S.J."/>
            <person name="Bohlmann J."/>
        </authorList>
    </citation>
    <scope>NUCLEOTIDE SEQUENCE</scope>
</reference>
<feature type="non-terminal residue" evidence="1">
    <location>
        <position position="1"/>
    </location>
</feature>
<proteinExistence type="predicted"/>
<organism evidence="1">
    <name type="scientific">Dendroctonus ponderosae</name>
    <name type="common">Mountain pine beetle</name>
    <dbReference type="NCBI Taxonomy" id="77166"/>
    <lineage>
        <taxon>Eukaryota</taxon>
        <taxon>Metazoa</taxon>
        <taxon>Ecdysozoa</taxon>
        <taxon>Arthropoda</taxon>
        <taxon>Hexapoda</taxon>
        <taxon>Insecta</taxon>
        <taxon>Pterygota</taxon>
        <taxon>Neoptera</taxon>
        <taxon>Endopterygota</taxon>
        <taxon>Coleoptera</taxon>
        <taxon>Polyphaga</taxon>
        <taxon>Cucujiformia</taxon>
        <taxon>Curculionidae</taxon>
        <taxon>Scolytinae</taxon>
        <taxon>Dendroctonus</taxon>
    </lineage>
</organism>
<name>N6UPA1_DENPD</name>
<dbReference type="HOGENOM" id="CLU_2212591_0_0_1"/>
<evidence type="ECO:0000313" key="3">
    <source>
        <dbReference type="Proteomes" id="UP000030742"/>
    </source>
</evidence>
<evidence type="ECO:0000313" key="1">
    <source>
        <dbReference type="EMBL" id="ENN83570.1"/>
    </source>
</evidence>
<dbReference type="EMBL" id="KB734391">
    <property type="protein sequence ID" value="ENN83570.1"/>
    <property type="molecule type" value="Genomic_DNA"/>
</dbReference>
<dbReference type="AlphaFoldDB" id="N6UPA1"/>
<protein>
    <submittedName>
        <fullName evidence="1">Uncharacterized protein</fullName>
    </submittedName>
</protein>
<dbReference type="Proteomes" id="UP000030742">
    <property type="component" value="Unassembled WGS sequence"/>
</dbReference>
<sequence>MQKLIQIFWMPSRNKSVKTECLQKMLTYLRNPITQGREWSFWPDAKFYYHYKIYRPLSFYVDWPFTARERFPQYWPSNRSYRYYWDDFPSEAAFREIRLKNDLYFDR</sequence>
<accession>N6UPA1</accession>